<reference evidence="2" key="1">
    <citation type="submission" date="2019-12" db="EMBL/GenBank/DDBJ databases">
        <authorList>
            <person name="Scholes J."/>
        </authorList>
    </citation>
    <scope>NUCLEOTIDE SEQUENCE</scope>
</reference>
<comment type="caution">
    <text evidence="2">The sequence shown here is derived from an EMBL/GenBank/DDBJ whole genome shotgun (WGS) entry which is preliminary data.</text>
</comment>
<dbReference type="InterPro" id="IPR044534">
    <property type="entry name" value="TTL1-4"/>
</dbReference>
<proteinExistence type="predicted"/>
<dbReference type="InterPro" id="IPR019734">
    <property type="entry name" value="TPR_rpt"/>
</dbReference>
<dbReference type="GO" id="GO:0005737">
    <property type="term" value="C:cytoplasm"/>
    <property type="evidence" value="ECO:0007669"/>
    <property type="project" value="TreeGrafter"/>
</dbReference>
<sequence>MDPEQLKIMGNEDYRNGRFTEALALLGEAEGAMHHFKQSGSEADPDYMRKAKQIQSHLNKCTEAKRQHDWHNLYKKTELCIAAGAHSAPLIFGLRAEALLRLNRQEEAIESMEKGSKFEIDDCIRFFGPIGSSSVLLFRAQVDLAAGQLDEAVGFAQRASRLDPNNKEVHAVVRRMKAAAAARTCGNELFKAARYSEAIIAYGEGLGLDPYNAVLLSNRAA</sequence>
<evidence type="ECO:0000313" key="2">
    <source>
        <dbReference type="EMBL" id="CAA0841822.1"/>
    </source>
</evidence>
<evidence type="ECO:0000313" key="3">
    <source>
        <dbReference type="Proteomes" id="UP001153555"/>
    </source>
</evidence>
<gene>
    <name evidence="2" type="ORF">SHERM_07697</name>
</gene>
<dbReference type="PROSITE" id="PS50005">
    <property type="entry name" value="TPR"/>
    <property type="match status" value="1"/>
</dbReference>
<dbReference type="PANTHER" id="PTHR46050">
    <property type="entry name" value="TPR REPEAT-CONTAINING THIOREDOXIN"/>
    <property type="match status" value="1"/>
</dbReference>
<dbReference type="AlphaFoldDB" id="A0A9N7P048"/>
<dbReference type="EMBL" id="CACSLK010034598">
    <property type="protein sequence ID" value="CAA0841822.1"/>
    <property type="molecule type" value="Genomic_DNA"/>
</dbReference>
<dbReference type="SUPFAM" id="SSF48452">
    <property type="entry name" value="TPR-like"/>
    <property type="match status" value="2"/>
</dbReference>
<dbReference type="SMART" id="SM00028">
    <property type="entry name" value="TPR"/>
    <property type="match status" value="3"/>
</dbReference>
<dbReference type="Proteomes" id="UP001153555">
    <property type="component" value="Unassembled WGS sequence"/>
</dbReference>
<organism evidence="2 3">
    <name type="scientific">Striga hermonthica</name>
    <name type="common">Purple witchweed</name>
    <name type="synonym">Buchnera hermonthica</name>
    <dbReference type="NCBI Taxonomy" id="68872"/>
    <lineage>
        <taxon>Eukaryota</taxon>
        <taxon>Viridiplantae</taxon>
        <taxon>Streptophyta</taxon>
        <taxon>Embryophyta</taxon>
        <taxon>Tracheophyta</taxon>
        <taxon>Spermatophyta</taxon>
        <taxon>Magnoliopsida</taxon>
        <taxon>eudicotyledons</taxon>
        <taxon>Gunneridae</taxon>
        <taxon>Pentapetalae</taxon>
        <taxon>asterids</taxon>
        <taxon>lamiids</taxon>
        <taxon>Lamiales</taxon>
        <taxon>Orobanchaceae</taxon>
        <taxon>Buchnereae</taxon>
        <taxon>Striga</taxon>
    </lineage>
</organism>
<dbReference type="InterPro" id="IPR011990">
    <property type="entry name" value="TPR-like_helical_dom_sf"/>
</dbReference>
<name>A0A9N7P048_STRHE</name>
<feature type="repeat" description="TPR" evidence="1">
    <location>
        <begin position="133"/>
        <end position="166"/>
    </location>
</feature>
<keyword evidence="1" id="KW-0802">TPR repeat</keyword>
<accession>A0A9N7P048</accession>
<protein>
    <submittedName>
        <fullName evidence="2">Tetratricopeptide repeat (TPR)-containing protein</fullName>
    </submittedName>
</protein>
<dbReference type="PANTHER" id="PTHR46050:SF7">
    <property type="entry name" value="TETRATRICOPEPTIDE REPEAT (TPR)-LIKE SUPERFAMILY PROTEIN"/>
    <property type="match status" value="1"/>
</dbReference>
<keyword evidence="3" id="KW-1185">Reference proteome</keyword>
<evidence type="ECO:0000256" key="1">
    <source>
        <dbReference type="PROSITE-ProRule" id="PRU00339"/>
    </source>
</evidence>
<dbReference type="Gene3D" id="1.25.40.10">
    <property type="entry name" value="Tetratricopeptide repeat domain"/>
    <property type="match status" value="1"/>
</dbReference>
<dbReference type="OrthoDB" id="2335338at2759"/>